<comment type="caution">
    <text evidence="1">The sequence shown here is derived from an EMBL/GenBank/DDBJ whole genome shotgun (WGS) entry which is preliminary data.</text>
</comment>
<accession>A0ACC2NSL8</accession>
<organism evidence="1 2">
    <name type="scientific">Eretmocerus hayati</name>
    <dbReference type="NCBI Taxonomy" id="131215"/>
    <lineage>
        <taxon>Eukaryota</taxon>
        <taxon>Metazoa</taxon>
        <taxon>Ecdysozoa</taxon>
        <taxon>Arthropoda</taxon>
        <taxon>Hexapoda</taxon>
        <taxon>Insecta</taxon>
        <taxon>Pterygota</taxon>
        <taxon>Neoptera</taxon>
        <taxon>Endopterygota</taxon>
        <taxon>Hymenoptera</taxon>
        <taxon>Apocrita</taxon>
        <taxon>Proctotrupomorpha</taxon>
        <taxon>Chalcidoidea</taxon>
        <taxon>Aphelinidae</taxon>
        <taxon>Aphelininae</taxon>
        <taxon>Eretmocerus</taxon>
    </lineage>
</organism>
<reference evidence="1" key="1">
    <citation type="submission" date="2023-04" db="EMBL/GenBank/DDBJ databases">
        <title>A chromosome-level genome assembly of the parasitoid wasp Eretmocerus hayati.</title>
        <authorList>
            <person name="Zhong Y."/>
            <person name="Liu S."/>
            <person name="Liu Y."/>
        </authorList>
    </citation>
    <scope>NUCLEOTIDE SEQUENCE</scope>
    <source>
        <strain evidence="1">ZJU_SS_LIU_2023</strain>
    </source>
</reference>
<dbReference type="EMBL" id="CM056743">
    <property type="protein sequence ID" value="KAJ8673586.1"/>
    <property type="molecule type" value="Genomic_DNA"/>
</dbReference>
<evidence type="ECO:0000313" key="1">
    <source>
        <dbReference type="EMBL" id="KAJ8673586.1"/>
    </source>
</evidence>
<proteinExistence type="predicted"/>
<keyword evidence="2" id="KW-1185">Reference proteome</keyword>
<evidence type="ECO:0000313" key="2">
    <source>
        <dbReference type="Proteomes" id="UP001239111"/>
    </source>
</evidence>
<name>A0ACC2NSL8_9HYME</name>
<sequence>MATSCEDSDDGSSSAAPADFQLSSEPDDDNDRLQDPLKCPLCHNGRRIFYCCRCIREGDFAHSMYKDIRGAGLLDRFADKQSRLTRLKSHRNLLEEKCTKALEKHRQRDKLICDIKACKERVRLLQQIENDKKNSISEESQRLCALKELNTKAVLDLPKQEERIEKLRKHVDNMRTKQQKQKDYLELKRQEWKKLKRKIIENLIQYVFPLSVVEPRKSYLDDGSSTDTITCALADASGTSYVRGKWINDNENSLELQHCIVAPTLPGSGDYSAYSLWIAENKDCVPSGNKENVMHNPAYNITAALAYATQLVIVLAYLLNVRLPYKLAYGEFYASEMSDHKFVRKVAKLNSNILYLCFTQNTSTTVLHPLHTLQNLMHLLNTDISDLGRIGSIEVDPNVITNLHNRLLPDLEISDDSASDEEEDAFNWEWEAVPNIACPEMPVPVPGVMSRQSSSSSMQVNQSVAGGLVTSAAHSIASIWRGWTANR</sequence>
<protein>
    <submittedName>
        <fullName evidence="1">Uncharacterized protein</fullName>
    </submittedName>
</protein>
<gene>
    <name evidence="1" type="ORF">QAD02_004848</name>
</gene>
<dbReference type="Proteomes" id="UP001239111">
    <property type="component" value="Chromosome 3"/>
</dbReference>